<dbReference type="PANTHER" id="PTHR47008">
    <property type="entry name" value="PROTEIN CORDON-BLEU"/>
    <property type="match status" value="1"/>
</dbReference>
<feature type="compositionally biased region" description="Polar residues" evidence="1">
    <location>
        <begin position="1086"/>
        <end position="1107"/>
    </location>
</feature>
<feature type="region of interest" description="Disordered" evidence="1">
    <location>
        <begin position="1336"/>
        <end position="1362"/>
    </location>
</feature>
<dbReference type="GO" id="GO:0044294">
    <property type="term" value="C:dendritic growth cone"/>
    <property type="evidence" value="ECO:0007669"/>
    <property type="project" value="TreeGrafter"/>
</dbReference>
<evidence type="ECO:0000259" key="2">
    <source>
        <dbReference type="PROSITE" id="PS51082"/>
    </source>
</evidence>
<feature type="region of interest" description="Disordered" evidence="1">
    <location>
        <begin position="1002"/>
        <end position="1110"/>
    </location>
</feature>
<dbReference type="GO" id="GO:1990357">
    <property type="term" value="C:terminal web"/>
    <property type="evidence" value="ECO:0007669"/>
    <property type="project" value="TreeGrafter"/>
</dbReference>
<dbReference type="GO" id="GO:0060271">
    <property type="term" value="P:cilium assembly"/>
    <property type="evidence" value="ECO:0007669"/>
    <property type="project" value="Ensembl"/>
</dbReference>
<dbReference type="STRING" id="1676925.ENSPKIP00000032600"/>
<feature type="region of interest" description="Disordered" evidence="1">
    <location>
        <begin position="1"/>
        <end position="36"/>
    </location>
</feature>
<accession>A0A3B3SQJ8</accession>
<keyword evidence="4" id="KW-1185">Reference proteome</keyword>
<dbReference type="Ensembl" id="ENSPKIT00000013470.1">
    <property type="protein sequence ID" value="ENSPKIP00000032600.1"/>
    <property type="gene ID" value="ENSPKIG00000012618.1"/>
</dbReference>
<dbReference type="GO" id="GO:0048471">
    <property type="term" value="C:perinuclear region of cytoplasm"/>
    <property type="evidence" value="ECO:0007669"/>
    <property type="project" value="TreeGrafter"/>
</dbReference>
<dbReference type="GO" id="GO:0001947">
    <property type="term" value="P:heart looping"/>
    <property type="evidence" value="ECO:0007669"/>
    <property type="project" value="Ensembl"/>
</dbReference>
<dbReference type="Pfam" id="PF09469">
    <property type="entry name" value="Cobl"/>
    <property type="match status" value="1"/>
</dbReference>
<dbReference type="PROSITE" id="PS51082">
    <property type="entry name" value="WH2"/>
    <property type="match status" value="2"/>
</dbReference>
<feature type="compositionally biased region" description="Polar residues" evidence="1">
    <location>
        <begin position="290"/>
        <end position="306"/>
    </location>
</feature>
<dbReference type="GO" id="GO:0043025">
    <property type="term" value="C:neuronal cell body"/>
    <property type="evidence" value="ECO:0007669"/>
    <property type="project" value="TreeGrafter"/>
</dbReference>
<feature type="region of interest" description="Disordered" evidence="1">
    <location>
        <begin position="1137"/>
        <end position="1157"/>
    </location>
</feature>
<dbReference type="InterPro" id="IPR039895">
    <property type="entry name" value="COBL-like"/>
</dbReference>
<dbReference type="KEGG" id="pki:111840897"/>
<protein>
    <submittedName>
        <fullName evidence="3">Cordon-bleu WH2 repeat protein</fullName>
    </submittedName>
</protein>
<dbReference type="SMART" id="SM00246">
    <property type="entry name" value="WH2"/>
    <property type="match status" value="3"/>
</dbReference>
<dbReference type="GO" id="GO:0044295">
    <property type="term" value="C:axonal growth cone"/>
    <property type="evidence" value="ECO:0007669"/>
    <property type="project" value="TreeGrafter"/>
</dbReference>
<dbReference type="InterPro" id="IPR003124">
    <property type="entry name" value="WH2_dom"/>
</dbReference>
<evidence type="ECO:0000313" key="3">
    <source>
        <dbReference type="Ensembl" id="ENSPKIP00000032600.1"/>
    </source>
</evidence>
<dbReference type="GO" id="GO:0003785">
    <property type="term" value="F:actin monomer binding"/>
    <property type="evidence" value="ECO:0007669"/>
    <property type="project" value="InterPro"/>
</dbReference>
<dbReference type="InterPro" id="IPR019025">
    <property type="entry name" value="Cordon-bleu_ubiquitin_domain"/>
</dbReference>
<feature type="domain" description="WH2" evidence="2">
    <location>
        <begin position="1219"/>
        <end position="1239"/>
    </location>
</feature>
<dbReference type="CDD" id="cd21800">
    <property type="entry name" value="WH2_Wb_Cobl"/>
    <property type="match status" value="1"/>
</dbReference>
<evidence type="ECO:0000256" key="1">
    <source>
        <dbReference type="SAM" id="MobiDB-lite"/>
    </source>
</evidence>
<dbReference type="GO" id="GO:0005884">
    <property type="term" value="C:actin filament"/>
    <property type="evidence" value="ECO:0007669"/>
    <property type="project" value="TreeGrafter"/>
</dbReference>
<feature type="compositionally biased region" description="Polar residues" evidence="1">
    <location>
        <begin position="1040"/>
        <end position="1059"/>
    </location>
</feature>
<feature type="region of interest" description="Disordered" evidence="1">
    <location>
        <begin position="733"/>
        <end position="758"/>
    </location>
</feature>
<organism evidence="3 4">
    <name type="scientific">Paramormyrops kingsleyae</name>
    <dbReference type="NCBI Taxonomy" id="1676925"/>
    <lineage>
        <taxon>Eukaryota</taxon>
        <taxon>Metazoa</taxon>
        <taxon>Chordata</taxon>
        <taxon>Craniata</taxon>
        <taxon>Vertebrata</taxon>
        <taxon>Euteleostomi</taxon>
        <taxon>Actinopterygii</taxon>
        <taxon>Neopterygii</taxon>
        <taxon>Teleostei</taxon>
        <taxon>Osteoglossocephala</taxon>
        <taxon>Osteoglossomorpha</taxon>
        <taxon>Osteoglossiformes</taxon>
        <taxon>Mormyridae</taxon>
        <taxon>Paramormyrops</taxon>
    </lineage>
</organism>
<feature type="compositionally biased region" description="Low complexity" evidence="1">
    <location>
        <begin position="381"/>
        <end position="392"/>
    </location>
</feature>
<feature type="compositionally biased region" description="Pro residues" evidence="1">
    <location>
        <begin position="456"/>
        <end position="469"/>
    </location>
</feature>
<proteinExistence type="predicted"/>
<sequence>MDVRDMDASVKPPTGRRMKARAPPPPGPPQPAPRKIFSTTRNVVPDGGGQAGDKKENMAYPMVDFRISLPGGFQTDGTTDGSKALMDLLVDLCGRYHLNPVHHTLELLSPAGQPVPFKPNALLGMLDVRYVLIKEKVPEGRVIRKPLPRVPEKTVRLVVNFHKNQKAVLRVSPQVPLGSLVPVICEKCDFDPDHVILLKDNISNHEMDLDKSLAELGIRELYVLDQKLVLPSKMSSAPVLNYSGSIRSDNLSDDSEEKKGLLGFLKFKRRKSKNVSPAPAPPCVEVRPNTLGQSQSVMNVSRTSPKTEVKKRRAPPPPQATPTPSTLQCLVETYEVHSSSPNSSQQKKRKAPAPPPTPGPQAEDSTSHSILCSSSGGDGSTGSSTSIGSSLGAADLAPCGQEEEPDVVLDATPEATEPGLIERPEEPENIRHSATSAERQVLLKPRRIPTREPPTLTIPPPPPDTPPPVQQDSHDAQLEAAPQSWLRTLQDGEPGLAPEPEPETASVASSSDGTSSLPDQGYAPSEGMPEDAYVSSPSEIAHPASPSGGVSPDSQPGHTRIPPRDSSSDSDEGCATWGSRHRHSNEIHPGEESGRKKDTYEDDLKITAQLHETLAELDAGLADVDHIDQASICESSTSDKSLDEVPVSFLDLEVPVTTINEVVDNLEPSTANYKVSPLSCMQNVIIGNHIPIYKPHGSVRVKDGSVRVKDGSVRVKDGSAITKYGDSLGFPHAALGDRMPEERLNNSSRRKEEAKDETTVIPVTEIQDGAWKEETAVFASSAQDITDNSSRNQRCLGATKGYTSQPPKETEATVPMKRQMAQNTITPNPSSRYGLKTFTVVPPKPTVTQNSAGSLVIGAIKIDALGNMVSQDNKHRRSLGPEGDTEMGKAKVFWTSTKQQDTVPCNRDVKTKDLEISKPAPAEPLKATVDGTQSKSLFTDPKEQFVKPIHESDQKRDLSFLKPSRRTSSQYVASAISKYTRGPPTGTKRILELNAAADLSVSKQEFSGTKSFSNSNRFEEMHSNNSTRIEDSERVLEVKGNSNSVPVTNPNRSLSFQEHTNYKVKNTRAKRDENASLPEEGGKNTGKANSRNTVPRQQSITSTQQLKSPAKAELAISQSVYSSVPAQDAMDANSLVLDRESDSSASTAASTEGCQPGVFGPVTKFKPVIMKPIQKETSLHITLMEAIQSGDGKERLRKVSGAAQESTSTSLSFVTTENEHSALLAAIRAQNNSTRLRKTKSEAASELEGYKKAELGGTALPEHLPPPPAFAPPPPPVPYVPSMVSSARNPPEGAREALLEAIRSGFGAQRLKKVPVPKKTVLVNGRLGKIRASSSVLQGYEKTSESRLQHLHKPFHGTSTSQ</sequence>
<feature type="compositionally biased region" description="Pro residues" evidence="1">
    <location>
        <begin position="22"/>
        <end position="32"/>
    </location>
</feature>
<feature type="region of interest" description="Disordered" evidence="1">
    <location>
        <begin position="271"/>
        <end position="599"/>
    </location>
</feature>
<name>A0A3B3SQJ8_9TELE</name>
<dbReference type="Proteomes" id="UP000261540">
    <property type="component" value="Unplaced"/>
</dbReference>
<evidence type="ECO:0000313" key="4">
    <source>
        <dbReference type="Proteomes" id="UP000261540"/>
    </source>
</evidence>
<feature type="compositionally biased region" description="Polar residues" evidence="1">
    <location>
        <begin position="1002"/>
        <end position="1016"/>
    </location>
</feature>
<feature type="compositionally biased region" description="Basic and acidic residues" evidence="1">
    <location>
        <begin position="420"/>
        <end position="431"/>
    </location>
</feature>
<feature type="compositionally biased region" description="Polar residues" evidence="1">
    <location>
        <begin position="363"/>
        <end position="372"/>
    </location>
</feature>
<dbReference type="Gene3D" id="3.10.20.90">
    <property type="entry name" value="Phosphatidylinositol 3-kinase Catalytic Subunit, Chain A, domain 1"/>
    <property type="match status" value="1"/>
</dbReference>
<feature type="domain" description="WH2" evidence="2">
    <location>
        <begin position="1294"/>
        <end position="1314"/>
    </location>
</feature>
<dbReference type="GO" id="GO:0001726">
    <property type="term" value="C:ruffle"/>
    <property type="evidence" value="ECO:0007669"/>
    <property type="project" value="TreeGrafter"/>
</dbReference>
<dbReference type="Pfam" id="PF02205">
    <property type="entry name" value="WH2"/>
    <property type="match status" value="1"/>
</dbReference>
<feature type="compositionally biased region" description="Low complexity" evidence="1">
    <location>
        <begin position="492"/>
        <end position="516"/>
    </location>
</feature>
<dbReference type="GO" id="GO:0030041">
    <property type="term" value="P:actin filament polymerization"/>
    <property type="evidence" value="ECO:0007669"/>
    <property type="project" value="TreeGrafter"/>
</dbReference>
<feature type="compositionally biased region" description="Basic and acidic residues" evidence="1">
    <location>
        <begin position="1017"/>
        <end position="1037"/>
    </location>
</feature>
<dbReference type="GO" id="GO:0003146">
    <property type="term" value="P:heart jogging"/>
    <property type="evidence" value="ECO:0007669"/>
    <property type="project" value="Ensembl"/>
</dbReference>
<dbReference type="OrthoDB" id="8882621at2759"/>
<feature type="compositionally biased region" description="Basic and acidic residues" evidence="1">
    <location>
        <begin position="584"/>
        <end position="599"/>
    </location>
</feature>
<dbReference type="PANTHER" id="PTHR47008:SF1">
    <property type="entry name" value="PROTEIN CORDON-BLEU"/>
    <property type="match status" value="1"/>
</dbReference>
<dbReference type="GeneTree" id="ENSGT00530000063608"/>
<feature type="compositionally biased region" description="Basic and acidic residues" evidence="1">
    <location>
        <begin position="738"/>
        <end position="758"/>
    </location>
</feature>
<reference evidence="3" key="2">
    <citation type="submission" date="2025-09" db="UniProtKB">
        <authorList>
            <consortium name="Ensembl"/>
        </authorList>
    </citation>
    <scope>IDENTIFICATION</scope>
</reference>
<dbReference type="GO" id="GO:0060088">
    <property type="term" value="P:auditory receptor cell stereocilium organization"/>
    <property type="evidence" value="ECO:0007669"/>
    <property type="project" value="Ensembl"/>
</dbReference>
<dbReference type="GO" id="GO:0005886">
    <property type="term" value="C:plasma membrane"/>
    <property type="evidence" value="ECO:0007669"/>
    <property type="project" value="TreeGrafter"/>
</dbReference>
<dbReference type="GO" id="GO:0051639">
    <property type="term" value="P:actin filament network formation"/>
    <property type="evidence" value="ECO:0007669"/>
    <property type="project" value="TreeGrafter"/>
</dbReference>
<dbReference type="CTD" id="23242"/>
<reference evidence="3" key="1">
    <citation type="submission" date="2025-08" db="UniProtKB">
        <authorList>
            <consortium name="Ensembl"/>
        </authorList>
    </citation>
    <scope>IDENTIFICATION</scope>
</reference>
<dbReference type="CDD" id="cd21799">
    <property type="entry name" value="WH2_Wa_Cobl"/>
    <property type="match status" value="1"/>
</dbReference>